<evidence type="ECO:0000259" key="1">
    <source>
        <dbReference type="Pfam" id="PF03478"/>
    </source>
</evidence>
<dbReference type="CDD" id="cd09917">
    <property type="entry name" value="F-box_SF"/>
    <property type="match status" value="1"/>
</dbReference>
<gene>
    <name evidence="3" type="ORF">T459_13450</name>
</gene>
<name>A0A1U8GJL8_CAPAN</name>
<dbReference type="PANTHER" id="PTHR44259:SF114">
    <property type="entry name" value="OS06G0707300 PROTEIN"/>
    <property type="match status" value="1"/>
</dbReference>
<dbReference type="Gene3D" id="1.20.1280.50">
    <property type="match status" value="1"/>
</dbReference>
<dbReference type="SUPFAM" id="SSF81383">
    <property type="entry name" value="F-box domain"/>
    <property type="match status" value="1"/>
</dbReference>
<dbReference type="PANTHER" id="PTHR44259">
    <property type="entry name" value="OS07G0183000 PROTEIN-RELATED"/>
    <property type="match status" value="1"/>
</dbReference>
<keyword evidence="4" id="KW-1185">Reference proteome</keyword>
<accession>A0A1U8GJL8</accession>
<dbReference type="Pfam" id="PF03478">
    <property type="entry name" value="Beta-prop_KIB1-4"/>
    <property type="match status" value="1"/>
</dbReference>
<dbReference type="OMA" id="IDYLRFR"/>
<comment type="caution">
    <text evidence="3">The sequence shown here is derived from an EMBL/GenBank/DDBJ whole genome shotgun (WGS) entry which is preliminary data.</text>
</comment>
<dbReference type="Proteomes" id="UP000222542">
    <property type="component" value="Unassembled WGS sequence"/>
</dbReference>
<dbReference type="STRING" id="4072.A0A1U8GJL8"/>
<organism evidence="3 4">
    <name type="scientific">Capsicum annuum</name>
    <name type="common">Capsicum pepper</name>
    <dbReference type="NCBI Taxonomy" id="4072"/>
    <lineage>
        <taxon>Eukaryota</taxon>
        <taxon>Viridiplantae</taxon>
        <taxon>Streptophyta</taxon>
        <taxon>Embryophyta</taxon>
        <taxon>Tracheophyta</taxon>
        <taxon>Spermatophyta</taxon>
        <taxon>Magnoliopsida</taxon>
        <taxon>eudicotyledons</taxon>
        <taxon>Gunneridae</taxon>
        <taxon>Pentapetalae</taxon>
        <taxon>asterids</taxon>
        <taxon>lamiids</taxon>
        <taxon>Solanales</taxon>
        <taxon>Solanaceae</taxon>
        <taxon>Solanoideae</taxon>
        <taxon>Capsiceae</taxon>
        <taxon>Capsicum</taxon>
    </lineage>
</organism>
<evidence type="ECO:0000313" key="3">
    <source>
        <dbReference type="EMBL" id="PHT85007.1"/>
    </source>
</evidence>
<reference evidence="3 4" key="2">
    <citation type="journal article" date="2017" name="Genome Biol.">
        <title>New reference genome sequences of hot pepper reveal the massive evolution of plant disease-resistance genes by retroduplication.</title>
        <authorList>
            <person name="Kim S."/>
            <person name="Park J."/>
            <person name="Yeom S.I."/>
            <person name="Kim Y.M."/>
            <person name="Seo E."/>
            <person name="Kim K.T."/>
            <person name="Kim M.S."/>
            <person name="Lee J.M."/>
            <person name="Cheong K."/>
            <person name="Shin H.S."/>
            <person name="Kim S.B."/>
            <person name="Han K."/>
            <person name="Lee J."/>
            <person name="Park M."/>
            <person name="Lee H.A."/>
            <person name="Lee H.Y."/>
            <person name="Lee Y."/>
            <person name="Oh S."/>
            <person name="Lee J.H."/>
            <person name="Choi E."/>
            <person name="Choi E."/>
            <person name="Lee S.E."/>
            <person name="Jeon J."/>
            <person name="Kim H."/>
            <person name="Choi G."/>
            <person name="Song H."/>
            <person name="Lee J."/>
            <person name="Lee S.C."/>
            <person name="Kwon J.K."/>
            <person name="Lee H.Y."/>
            <person name="Koo N."/>
            <person name="Hong Y."/>
            <person name="Kim R.W."/>
            <person name="Kang W.H."/>
            <person name="Huh J.H."/>
            <person name="Kang B.C."/>
            <person name="Yang T.J."/>
            <person name="Lee Y.H."/>
            <person name="Bennetzen J.L."/>
            <person name="Choi D."/>
        </authorList>
    </citation>
    <scope>NUCLEOTIDE SEQUENCE [LARGE SCALE GENOMIC DNA]</scope>
    <source>
        <strain evidence="4">cv. CM334</strain>
    </source>
</reference>
<dbReference type="InterPro" id="IPR001810">
    <property type="entry name" value="F-box_dom"/>
</dbReference>
<proteinExistence type="predicted"/>
<protein>
    <recommendedName>
        <fullName evidence="5">F-box protein SKIP23-like</fullName>
    </recommendedName>
</protein>
<dbReference type="InterPro" id="IPR005174">
    <property type="entry name" value="KIB1-4_b-propeller"/>
</dbReference>
<dbReference type="KEGG" id="cann:107866819"/>
<reference evidence="3 4" key="1">
    <citation type="journal article" date="2014" name="Nat. Genet.">
        <title>Genome sequence of the hot pepper provides insights into the evolution of pungency in Capsicum species.</title>
        <authorList>
            <person name="Kim S."/>
            <person name="Park M."/>
            <person name="Yeom S.I."/>
            <person name="Kim Y.M."/>
            <person name="Lee J.M."/>
            <person name="Lee H.A."/>
            <person name="Seo E."/>
            <person name="Choi J."/>
            <person name="Cheong K."/>
            <person name="Kim K.T."/>
            <person name="Jung K."/>
            <person name="Lee G.W."/>
            <person name="Oh S.K."/>
            <person name="Bae C."/>
            <person name="Kim S.B."/>
            <person name="Lee H.Y."/>
            <person name="Kim S.Y."/>
            <person name="Kim M.S."/>
            <person name="Kang B.C."/>
            <person name="Jo Y.D."/>
            <person name="Yang H.B."/>
            <person name="Jeong H.J."/>
            <person name="Kang W.H."/>
            <person name="Kwon J.K."/>
            <person name="Shin C."/>
            <person name="Lim J.Y."/>
            <person name="Park J.H."/>
            <person name="Huh J.H."/>
            <person name="Kim J.S."/>
            <person name="Kim B.D."/>
            <person name="Cohen O."/>
            <person name="Paran I."/>
            <person name="Suh M.C."/>
            <person name="Lee S.B."/>
            <person name="Kim Y.K."/>
            <person name="Shin Y."/>
            <person name="Noh S.J."/>
            <person name="Park J."/>
            <person name="Seo Y.S."/>
            <person name="Kwon S.Y."/>
            <person name="Kim H.A."/>
            <person name="Park J.M."/>
            <person name="Kim H.J."/>
            <person name="Choi S.B."/>
            <person name="Bosland P.W."/>
            <person name="Reeves G."/>
            <person name="Jo S.H."/>
            <person name="Lee B.W."/>
            <person name="Cho H.T."/>
            <person name="Choi H.S."/>
            <person name="Lee M.S."/>
            <person name="Yu Y."/>
            <person name="Do Choi Y."/>
            <person name="Park B.S."/>
            <person name="van Deynze A."/>
            <person name="Ashrafi H."/>
            <person name="Hill T."/>
            <person name="Kim W.T."/>
            <person name="Pai H.S."/>
            <person name="Ahn H.K."/>
            <person name="Yeam I."/>
            <person name="Giovannoni J.J."/>
            <person name="Rose J.K."/>
            <person name="Sorensen I."/>
            <person name="Lee S.J."/>
            <person name="Kim R.W."/>
            <person name="Choi I.Y."/>
            <person name="Choi B.S."/>
            <person name="Lim J.S."/>
            <person name="Lee Y.H."/>
            <person name="Choi D."/>
        </authorList>
    </citation>
    <scope>NUCLEOTIDE SEQUENCE [LARGE SCALE GENOMIC DNA]</scope>
    <source>
        <strain evidence="4">cv. CM334</strain>
    </source>
</reference>
<sequence>MSVDHDWSELPPELHHGLSELSPELHRDWSELPPELLHTIANYLINLTDYLHFRAVCSTWRSSTPATPINLPCQLPWLMLPKNRSNRRGFINFVDNKLHFLNLPEASNRRRRCGSSHGWLIIVDESSPLILMINPITKVTFNLPPVTQFPNVLNFDFYSVGREYTVRSSDGEVYTRNLKEMCDLFIRKVVISSSPSRDPNFIVMAILNETGELAYCKNGENLWNFIDEARFYAEDVIYFEGLFYAVHKSGEIAVCDVTGNSPSVSFIETPRQIGGDMQYLVRTNDEFLLVTRYLELDIDAAYHQLDVVYKTVEFCVFRLVLEGPRWEKINCLGDKMLFLGENSSLALLASDFPGCVGNRIYFTDDYCEANYDGVNGNHDLGYYKLEDGSIEALSCYPRNSHSMLRWPPPIWFTPNPC</sequence>
<evidence type="ECO:0008006" key="5">
    <source>
        <dbReference type="Google" id="ProtNLM"/>
    </source>
</evidence>
<dbReference type="Gramene" id="PHT85007">
    <property type="protein sequence ID" value="PHT85007"/>
    <property type="gene ID" value="T459_13450"/>
</dbReference>
<evidence type="ECO:0000259" key="2">
    <source>
        <dbReference type="Pfam" id="PF12937"/>
    </source>
</evidence>
<feature type="domain" description="KIB1-4 beta-propeller" evidence="1">
    <location>
        <begin position="90"/>
        <end position="383"/>
    </location>
</feature>
<feature type="domain" description="F-box" evidence="2">
    <location>
        <begin position="29"/>
        <end position="62"/>
    </location>
</feature>
<dbReference type="OrthoDB" id="600964at2759"/>
<dbReference type="EMBL" id="AYRZ02000004">
    <property type="protein sequence ID" value="PHT85007.1"/>
    <property type="molecule type" value="Genomic_DNA"/>
</dbReference>
<dbReference type="AlphaFoldDB" id="A0A1U8GJL8"/>
<dbReference type="InterPro" id="IPR050942">
    <property type="entry name" value="F-box_BR-signaling"/>
</dbReference>
<evidence type="ECO:0000313" key="4">
    <source>
        <dbReference type="Proteomes" id="UP000222542"/>
    </source>
</evidence>
<dbReference type="InterPro" id="IPR036047">
    <property type="entry name" value="F-box-like_dom_sf"/>
</dbReference>
<dbReference type="Pfam" id="PF12937">
    <property type="entry name" value="F-box-like"/>
    <property type="match status" value="1"/>
</dbReference>